<dbReference type="Proteomes" id="UP000807716">
    <property type="component" value="Unassembled WGS sequence"/>
</dbReference>
<protein>
    <submittedName>
        <fullName evidence="2">Uncharacterized protein</fullName>
    </submittedName>
</protein>
<feature type="compositionally biased region" description="Polar residues" evidence="1">
    <location>
        <begin position="93"/>
        <end position="106"/>
    </location>
</feature>
<keyword evidence="3" id="KW-1185">Reference proteome</keyword>
<sequence length="269" mass="27733">MNMQAVGQGNTPPPPSSTPPAPDSVSASSILDMYTSSINGSQHSVELFQPYSASIPDIVVTTVDDHDTADSLELDLVQGHRYRQGPPAAGVSCGSQPTLTAHPSSHQRSHEESLTPPPPPPPASLPAAADTSTPNSVPVTSNSPTSSLASDFLKPHSPSAGDLGLPIIAQEIQNHRLYQLFHHQQQQPFGAQSTAQASLLPPSHTTTFPLTSDAAVTAGLDSLRLSIAMEHTGPAQPITTTSTTVAGGGDCTSTKTVGWISSPSTATSA</sequence>
<evidence type="ECO:0000313" key="2">
    <source>
        <dbReference type="EMBL" id="KAG0254390.1"/>
    </source>
</evidence>
<name>A0A9P6PUL6_9FUNG</name>
<feature type="compositionally biased region" description="Low complexity" evidence="1">
    <location>
        <begin position="125"/>
        <end position="147"/>
    </location>
</feature>
<reference evidence="2" key="1">
    <citation type="journal article" date="2020" name="Fungal Divers.">
        <title>Resolving the Mortierellaceae phylogeny through synthesis of multi-gene phylogenetics and phylogenomics.</title>
        <authorList>
            <person name="Vandepol N."/>
            <person name="Liber J."/>
            <person name="Desiro A."/>
            <person name="Na H."/>
            <person name="Kennedy M."/>
            <person name="Barry K."/>
            <person name="Grigoriev I.V."/>
            <person name="Miller A.N."/>
            <person name="O'Donnell K."/>
            <person name="Stajich J.E."/>
            <person name="Bonito G."/>
        </authorList>
    </citation>
    <scope>NUCLEOTIDE SEQUENCE</scope>
    <source>
        <strain evidence="2">BC1065</strain>
    </source>
</reference>
<accession>A0A9P6PUL6</accession>
<feature type="compositionally biased region" description="Pro residues" evidence="1">
    <location>
        <begin position="11"/>
        <end position="22"/>
    </location>
</feature>
<feature type="compositionally biased region" description="Polar residues" evidence="1">
    <location>
        <begin position="1"/>
        <end position="10"/>
    </location>
</feature>
<comment type="caution">
    <text evidence="2">The sequence shown here is derived from an EMBL/GenBank/DDBJ whole genome shotgun (WGS) entry which is preliminary data.</text>
</comment>
<proteinExistence type="predicted"/>
<feature type="region of interest" description="Disordered" evidence="1">
    <location>
        <begin position="82"/>
        <end position="155"/>
    </location>
</feature>
<dbReference type="AlphaFoldDB" id="A0A9P6PUL6"/>
<evidence type="ECO:0000313" key="3">
    <source>
        <dbReference type="Proteomes" id="UP000807716"/>
    </source>
</evidence>
<gene>
    <name evidence="2" type="ORF">DFQ27_006896</name>
</gene>
<feature type="region of interest" description="Disordered" evidence="1">
    <location>
        <begin position="1"/>
        <end position="28"/>
    </location>
</feature>
<evidence type="ECO:0000256" key="1">
    <source>
        <dbReference type="SAM" id="MobiDB-lite"/>
    </source>
</evidence>
<feature type="non-terminal residue" evidence="2">
    <location>
        <position position="269"/>
    </location>
</feature>
<feature type="compositionally biased region" description="Pro residues" evidence="1">
    <location>
        <begin position="115"/>
        <end position="124"/>
    </location>
</feature>
<organism evidence="2 3">
    <name type="scientific">Actinomortierella ambigua</name>
    <dbReference type="NCBI Taxonomy" id="1343610"/>
    <lineage>
        <taxon>Eukaryota</taxon>
        <taxon>Fungi</taxon>
        <taxon>Fungi incertae sedis</taxon>
        <taxon>Mucoromycota</taxon>
        <taxon>Mortierellomycotina</taxon>
        <taxon>Mortierellomycetes</taxon>
        <taxon>Mortierellales</taxon>
        <taxon>Mortierellaceae</taxon>
        <taxon>Actinomortierella</taxon>
    </lineage>
</organism>
<dbReference type="EMBL" id="JAAAJB010000520">
    <property type="protein sequence ID" value="KAG0254390.1"/>
    <property type="molecule type" value="Genomic_DNA"/>
</dbReference>